<reference evidence="1 2" key="1">
    <citation type="submission" date="2024-02" db="EMBL/GenBank/DDBJ databases">
        <title>High-quality chromosome-scale genome assembly of Pensacola bahiagrass (Paspalum notatum Flugge var. saurae).</title>
        <authorList>
            <person name="Vega J.M."/>
            <person name="Podio M."/>
            <person name="Orjuela J."/>
            <person name="Siena L.A."/>
            <person name="Pessino S.C."/>
            <person name="Combes M.C."/>
            <person name="Mariac C."/>
            <person name="Albertini E."/>
            <person name="Pupilli F."/>
            <person name="Ortiz J.P.A."/>
            <person name="Leblanc O."/>
        </authorList>
    </citation>
    <scope>NUCLEOTIDE SEQUENCE [LARGE SCALE GENOMIC DNA]</scope>
    <source>
        <strain evidence="1">R1</strain>
        <tissue evidence="1">Leaf</tissue>
    </source>
</reference>
<protein>
    <submittedName>
        <fullName evidence="1">Uncharacterized protein</fullName>
    </submittedName>
</protein>
<keyword evidence="2" id="KW-1185">Reference proteome</keyword>
<dbReference type="AlphaFoldDB" id="A0AAQ3T1K4"/>
<evidence type="ECO:0000313" key="1">
    <source>
        <dbReference type="EMBL" id="WVZ63444.1"/>
    </source>
</evidence>
<dbReference type="EMBL" id="CP144747">
    <property type="protein sequence ID" value="WVZ63444.1"/>
    <property type="molecule type" value="Genomic_DNA"/>
</dbReference>
<evidence type="ECO:0000313" key="2">
    <source>
        <dbReference type="Proteomes" id="UP001341281"/>
    </source>
</evidence>
<dbReference type="PANTHER" id="PTHR47851">
    <property type="entry name" value="OS06G0588700 PROTEIN-RELATED"/>
    <property type="match status" value="1"/>
</dbReference>
<name>A0AAQ3T1K4_PASNO</name>
<gene>
    <name evidence="1" type="ORF">U9M48_013077</name>
</gene>
<dbReference type="PANTHER" id="PTHR47851:SF1">
    <property type="entry name" value="OS06G0588700 PROTEIN"/>
    <property type="match status" value="1"/>
</dbReference>
<proteinExistence type="predicted"/>
<feature type="non-terminal residue" evidence="1">
    <location>
        <position position="141"/>
    </location>
</feature>
<organism evidence="1 2">
    <name type="scientific">Paspalum notatum var. saurae</name>
    <dbReference type="NCBI Taxonomy" id="547442"/>
    <lineage>
        <taxon>Eukaryota</taxon>
        <taxon>Viridiplantae</taxon>
        <taxon>Streptophyta</taxon>
        <taxon>Embryophyta</taxon>
        <taxon>Tracheophyta</taxon>
        <taxon>Spermatophyta</taxon>
        <taxon>Magnoliopsida</taxon>
        <taxon>Liliopsida</taxon>
        <taxon>Poales</taxon>
        <taxon>Poaceae</taxon>
        <taxon>PACMAD clade</taxon>
        <taxon>Panicoideae</taxon>
        <taxon>Andropogonodae</taxon>
        <taxon>Paspaleae</taxon>
        <taxon>Paspalinae</taxon>
        <taxon>Paspalum</taxon>
    </lineage>
</organism>
<accession>A0AAQ3T1K4</accession>
<sequence>MTKNPIIPESQVATDLEDDSTTIEHDNVYDSATTLPNGHVPEDVSPSVASVKKRARIVLGKQVRRTKSSTAAVMQEHIKRIADSADAIATKRLGEVTIKQVMELVIACGAPIGTTKLFVKREQREMFLTLDTKERDLVSFL</sequence>
<dbReference type="Proteomes" id="UP001341281">
    <property type="component" value="Chromosome 03"/>
</dbReference>